<protein>
    <submittedName>
        <fullName evidence="1">Uncharacterized protein</fullName>
    </submittedName>
</protein>
<accession>A0A383EGT0</accession>
<sequence length="48" mass="5579">LAKVYQAKAGHLIPEKFYYYAYCVMSIKPNFMSNKLDTINVELKFTSV</sequence>
<evidence type="ECO:0000313" key="1">
    <source>
        <dbReference type="EMBL" id="SVE55849.1"/>
    </source>
</evidence>
<dbReference type="EMBL" id="UINC01225680">
    <property type="protein sequence ID" value="SVE55849.1"/>
    <property type="molecule type" value="Genomic_DNA"/>
</dbReference>
<gene>
    <name evidence="1" type="ORF">METZ01_LOCUS508703</name>
</gene>
<proteinExistence type="predicted"/>
<name>A0A383EGT0_9ZZZZ</name>
<feature type="non-terminal residue" evidence="1">
    <location>
        <position position="1"/>
    </location>
</feature>
<feature type="non-terminal residue" evidence="1">
    <location>
        <position position="48"/>
    </location>
</feature>
<dbReference type="AlphaFoldDB" id="A0A383EGT0"/>
<reference evidence="1" key="1">
    <citation type="submission" date="2018-05" db="EMBL/GenBank/DDBJ databases">
        <authorList>
            <person name="Lanie J.A."/>
            <person name="Ng W.-L."/>
            <person name="Kazmierczak K.M."/>
            <person name="Andrzejewski T.M."/>
            <person name="Davidsen T.M."/>
            <person name="Wayne K.J."/>
            <person name="Tettelin H."/>
            <person name="Glass J.I."/>
            <person name="Rusch D."/>
            <person name="Podicherti R."/>
            <person name="Tsui H.-C.T."/>
            <person name="Winkler M.E."/>
        </authorList>
    </citation>
    <scope>NUCLEOTIDE SEQUENCE</scope>
</reference>
<organism evidence="1">
    <name type="scientific">marine metagenome</name>
    <dbReference type="NCBI Taxonomy" id="408172"/>
    <lineage>
        <taxon>unclassified sequences</taxon>
        <taxon>metagenomes</taxon>
        <taxon>ecological metagenomes</taxon>
    </lineage>
</organism>